<dbReference type="Gene3D" id="3.40.50.300">
    <property type="entry name" value="P-loop containing nucleotide triphosphate hydrolases"/>
    <property type="match status" value="1"/>
</dbReference>
<dbReference type="OrthoDB" id="8057212at2759"/>
<dbReference type="SUPFAM" id="SSF52540">
    <property type="entry name" value="P-loop containing nucleoside triphosphate hydrolases"/>
    <property type="match status" value="1"/>
</dbReference>
<gene>
    <name evidence="2" type="ORF">HERILL_LOCUS9401</name>
</gene>
<evidence type="ECO:0000313" key="2">
    <source>
        <dbReference type="EMBL" id="CAD7086643.1"/>
    </source>
</evidence>
<name>A0A7R8UTF0_HERIL</name>
<dbReference type="InParanoid" id="A0A7R8UTF0"/>
<accession>A0A7R8UTF0</accession>
<dbReference type="AlphaFoldDB" id="A0A7R8UTF0"/>
<proteinExistence type="predicted"/>
<dbReference type="InterPro" id="IPR027417">
    <property type="entry name" value="P-loop_NTPase"/>
</dbReference>
<evidence type="ECO:0000256" key="1">
    <source>
        <dbReference type="SAM" id="MobiDB-lite"/>
    </source>
</evidence>
<organism evidence="2 3">
    <name type="scientific">Hermetia illucens</name>
    <name type="common">Black soldier fly</name>
    <dbReference type="NCBI Taxonomy" id="343691"/>
    <lineage>
        <taxon>Eukaryota</taxon>
        <taxon>Metazoa</taxon>
        <taxon>Ecdysozoa</taxon>
        <taxon>Arthropoda</taxon>
        <taxon>Hexapoda</taxon>
        <taxon>Insecta</taxon>
        <taxon>Pterygota</taxon>
        <taxon>Neoptera</taxon>
        <taxon>Endopterygota</taxon>
        <taxon>Diptera</taxon>
        <taxon>Brachycera</taxon>
        <taxon>Stratiomyomorpha</taxon>
        <taxon>Stratiomyidae</taxon>
        <taxon>Hermetiinae</taxon>
        <taxon>Hermetia</taxon>
    </lineage>
</organism>
<dbReference type="EMBL" id="LR899012">
    <property type="protein sequence ID" value="CAD7086643.1"/>
    <property type="molecule type" value="Genomic_DNA"/>
</dbReference>
<reference evidence="2 3" key="1">
    <citation type="submission" date="2020-11" db="EMBL/GenBank/DDBJ databases">
        <authorList>
            <person name="Wallbank WR R."/>
            <person name="Pardo Diaz C."/>
            <person name="Kozak K."/>
            <person name="Martin S."/>
            <person name="Jiggins C."/>
            <person name="Moest M."/>
            <person name="Warren A I."/>
            <person name="Generalovic N T."/>
            <person name="Byers J.R.P. K."/>
            <person name="Montejo-Kovacevich G."/>
            <person name="Yen C E."/>
        </authorList>
    </citation>
    <scope>NUCLEOTIDE SEQUENCE [LARGE SCALE GENOMIC DNA]</scope>
</reference>
<evidence type="ECO:0000313" key="3">
    <source>
        <dbReference type="Proteomes" id="UP000594454"/>
    </source>
</evidence>
<dbReference type="Proteomes" id="UP000594454">
    <property type="component" value="Chromosome 4"/>
</dbReference>
<feature type="region of interest" description="Disordered" evidence="1">
    <location>
        <begin position="1"/>
        <end position="25"/>
    </location>
</feature>
<protein>
    <recommendedName>
        <fullName evidence="4">NACHT domain-containing protein</fullName>
    </recommendedName>
</protein>
<evidence type="ECO:0008006" key="4">
    <source>
        <dbReference type="Google" id="ProtNLM"/>
    </source>
</evidence>
<sequence length="1070" mass="124832">MWGPTPPKKFKYSESDNEFPPGDFDNKPTPSSGLKLIQHGDDYQLLLHCLCLWRVLESRILDFLLATELQKAEKFDHVVIKYKHENRLVLSFSQAKHKEPPRPTDSIHKITLTDLLTSNTSGEFNLLEYFRSIVKILEDPSRDSLPALLVEKHAQDYLLRGKIGYIWRYSHGNMNKKDFLRKGKVFGVPTEQTNSQEPEKELKILMYTRSDFDELISNLANCLLFGSRLDTFSWIFAEYYYPLAKHVLEFAKVSYLPESYEAKFLDTFKNANSQRTANVEEFRKPFIKEVAFRMIFFKLTDVELHWKREVKYRKLLKEFKSFADQSKTAVYSALRQDETLFHEVVDDKTEEIRNDFVSGTEKLSPKVQLFRKKLVDEVVDGNMAENVFDKVSGQTFLVTRHATRLEPKSNPKIEDVEVFAKDIADLIDKCTGFTNYKTIKLRETLPSPVMKESIDDFCLIVKFPNRRERREVENQNLNSKAIVDSLVQEIYQRMMHRLGTFYNPEKVEMQLARLDKDLTFCELDITNRSFCMALPTKYKFDCGELMAQIKDFLQQSHSSVLLLRAENLTLCCVRFLQAFWSLQEENQDANGELPFYLRQFGYLFITIRRFLDKTFREKLIRRNQDKDQFNLRLVKCCTENLSEAEEFRMMQISFQTSIQTEIDESMLDLAGSEKFESILDLLFESSDSPSVARKVIFIVEEDTSEKLRSALDSYFKKQGNTNFEPSTFELKTTFSHLQTTSQDELLKNGQIRLHGHDYQFGDIVNQDTVHLIDETTLANLIKGFSLISIGRINKRGDCNIDRCAFESRLKASIHLLTKQGEEGRDIVIVADSRDEFNEIKDRLMENQKYFAPQSIHWFREAKHDIDRFPWDSIKSFSSLHRYGTNACFLTQEKLLESVKDRKIVILHGVPGSGKALLLENLLLNMTNNSQLLWKIYINLKRYTDFFKKKQKEPGNRANMSTSECSEFLLELFQSDIDTRLDSQLEINFLRSAFQREIAGKIRLVLFLDGFDEISPNYKDIVLDFLLSSKACSGSLQMFIITRSENYEYLEQKLEAFSLRYDAVSDTKNSL</sequence>
<keyword evidence="3" id="KW-1185">Reference proteome</keyword>